<dbReference type="Proteomes" id="UP001054821">
    <property type="component" value="Chromosome 1"/>
</dbReference>
<evidence type="ECO:0000313" key="2">
    <source>
        <dbReference type="EMBL" id="KAI5350979.1"/>
    </source>
</evidence>
<dbReference type="AlphaFoldDB" id="A0AAD4ZMX9"/>
<reference evidence="2 3" key="1">
    <citation type="journal article" date="2022" name="G3 (Bethesda)">
        <title>Whole-genome sequence and methylome profiling of the almond [Prunus dulcis (Mill.) D.A. Webb] cultivar 'Nonpareil'.</title>
        <authorList>
            <person name="D'Amico-Willman K.M."/>
            <person name="Ouma W.Z."/>
            <person name="Meulia T."/>
            <person name="Sideli G.M."/>
            <person name="Gradziel T.M."/>
            <person name="Fresnedo-Ramirez J."/>
        </authorList>
    </citation>
    <scope>NUCLEOTIDE SEQUENCE [LARGE SCALE GENOMIC DNA]</scope>
    <source>
        <strain evidence="2">Clone GOH B32 T37-40</strain>
    </source>
</reference>
<name>A0AAD4ZMX9_PRUDU</name>
<feature type="region of interest" description="Disordered" evidence="1">
    <location>
        <begin position="1"/>
        <end position="39"/>
    </location>
</feature>
<evidence type="ECO:0000256" key="1">
    <source>
        <dbReference type="SAM" id="MobiDB-lite"/>
    </source>
</evidence>
<protein>
    <submittedName>
        <fullName evidence="2">Uncharacterized protein</fullName>
    </submittedName>
</protein>
<comment type="caution">
    <text evidence="2">The sequence shown here is derived from an EMBL/GenBank/DDBJ whole genome shotgun (WGS) entry which is preliminary data.</text>
</comment>
<organism evidence="2 3">
    <name type="scientific">Prunus dulcis</name>
    <name type="common">Almond</name>
    <name type="synonym">Amygdalus dulcis</name>
    <dbReference type="NCBI Taxonomy" id="3755"/>
    <lineage>
        <taxon>Eukaryota</taxon>
        <taxon>Viridiplantae</taxon>
        <taxon>Streptophyta</taxon>
        <taxon>Embryophyta</taxon>
        <taxon>Tracheophyta</taxon>
        <taxon>Spermatophyta</taxon>
        <taxon>Magnoliopsida</taxon>
        <taxon>eudicotyledons</taxon>
        <taxon>Gunneridae</taxon>
        <taxon>Pentapetalae</taxon>
        <taxon>rosids</taxon>
        <taxon>fabids</taxon>
        <taxon>Rosales</taxon>
        <taxon>Rosaceae</taxon>
        <taxon>Amygdaloideae</taxon>
        <taxon>Amygdaleae</taxon>
        <taxon>Prunus</taxon>
    </lineage>
</organism>
<feature type="compositionally biased region" description="Basic residues" evidence="1">
    <location>
        <begin position="27"/>
        <end position="37"/>
    </location>
</feature>
<evidence type="ECO:0000313" key="3">
    <source>
        <dbReference type="Proteomes" id="UP001054821"/>
    </source>
</evidence>
<keyword evidence="3" id="KW-1185">Reference proteome</keyword>
<proteinExistence type="predicted"/>
<gene>
    <name evidence="2" type="ORF">L3X38_003870</name>
</gene>
<sequence length="132" mass="14963">MVSKPVGNFALPSQEPNAKTGEQSSPFHHRSQTRKRVNNSMIDFNTSRPIWVGIEPSTLKHDDLVSIFVKQLHDSCQFATEINVRTFASTWDMDTAVLRTQLVISCGPQKFDAVNITTREQFSANWAERQVI</sequence>
<feature type="compositionally biased region" description="Polar residues" evidence="1">
    <location>
        <begin position="14"/>
        <end position="26"/>
    </location>
</feature>
<dbReference type="EMBL" id="JAJFAZ020000001">
    <property type="protein sequence ID" value="KAI5350979.1"/>
    <property type="molecule type" value="Genomic_DNA"/>
</dbReference>
<accession>A0AAD4ZMX9</accession>